<dbReference type="InterPro" id="IPR007219">
    <property type="entry name" value="XnlR_reg_dom"/>
</dbReference>
<keyword evidence="1" id="KW-0539">Nucleus</keyword>
<evidence type="ECO:0000256" key="1">
    <source>
        <dbReference type="ARBA" id="ARBA00023242"/>
    </source>
</evidence>
<gene>
    <name evidence="3" type="ORF">BJY01DRAFT_255059</name>
</gene>
<evidence type="ECO:0000313" key="4">
    <source>
        <dbReference type="Proteomes" id="UP001610446"/>
    </source>
</evidence>
<sequence length="119" mass="13555">MPILDLETLIAVTTDINSIYKNMLLFQAVMFTGSAFVDVKVLSDAGFSSRREARESFLRKAKLLYAFNYEVNPITNLQLLFLMIYGDEIQDERGKLVLDEPSGAARLLNRYLSRPEQNS</sequence>
<feature type="domain" description="Xylanolytic transcriptional activator regulatory" evidence="2">
    <location>
        <begin position="2"/>
        <end position="84"/>
    </location>
</feature>
<dbReference type="PANTHER" id="PTHR47425:SF2">
    <property type="entry name" value="FARB-RELATED"/>
    <property type="match status" value="1"/>
</dbReference>
<dbReference type="InterPro" id="IPR052761">
    <property type="entry name" value="Fungal_Detox/Toxin_TFs"/>
</dbReference>
<dbReference type="Pfam" id="PF04082">
    <property type="entry name" value="Fungal_trans"/>
    <property type="match status" value="1"/>
</dbReference>
<evidence type="ECO:0000259" key="2">
    <source>
        <dbReference type="Pfam" id="PF04082"/>
    </source>
</evidence>
<reference evidence="3 4" key="1">
    <citation type="submission" date="2024-07" db="EMBL/GenBank/DDBJ databases">
        <title>Section-level genome sequencing and comparative genomics of Aspergillus sections Usti and Cavernicolus.</title>
        <authorList>
            <consortium name="Lawrence Berkeley National Laboratory"/>
            <person name="Nybo J.L."/>
            <person name="Vesth T.C."/>
            <person name="Theobald S."/>
            <person name="Frisvad J.C."/>
            <person name="Larsen T.O."/>
            <person name="Kjaerboelling I."/>
            <person name="Rothschild-Mancinelli K."/>
            <person name="Lyhne E.K."/>
            <person name="Kogle M.E."/>
            <person name="Barry K."/>
            <person name="Clum A."/>
            <person name="Na H."/>
            <person name="Ledsgaard L."/>
            <person name="Lin J."/>
            <person name="Lipzen A."/>
            <person name="Kuo A."/>
            <person name="Riley R."/>
            <person name="Mondo S."/>
            <person name="Labutti K."/>
            <person name="Haridas S."/>
            <person name="Pangalinan J."/>
            <person name="Salamov A.A."/>
            <person name="Simmons B.A."/>
            <person name="Magnuson J.K."/>
            <person name="Chen J."/>
            <person name="Drula E."/>
            <person name="Henrissat B."/>
            <person name="Wiebenga A."/>
            <person name="Lubbers R.J."/>
            <person name="Gomes A.C."/>
            <person name="Makela M.R."/>
            <person name="Stajich J."/>
            <person name="Grigoriev I.V."/>
            <person name="Mortensen U.H."/>
            <person name="De Vries R.P."/>
            <person name="Baker S.E."/>
            <person name="Andersen M.R."/>
        </authorList>
    </citation>
    <scope>NUCLEOTIDE SEQUENCE [LARGE SCALE GENOMIC DNA]</scope>
    <source>
        <strain evidence="3 4">CBS 123904</strain>
    </source>
</reference>
<evidence type="ECO:0000313" key="3">
    <source>
        <dbReference type="EMBL" id="KAL2829334.1"/>
    </source>
</evidence>
<proteinExistence type="predicted"/>
<accession>A0ABR4IPZ0</accession>
<dbReference type="EMBL" id="JBFXLU010000337">
    <property type="protein sequence ID" value="KAL2829334.1"/>
    <property type="molecule type" value="Genomic_DNA"/>
</dbReference>
<dbReference type="Proteomes" id="UP001610446">
    <property type="component" value="Unassembled WGS sequence"/>
</dbReference>
<comment type="caution">
    <text evidence="3">The sequence shown here is derived from an EMBL/GenBank/DDBJ whole genome shotgun (WGS) entry which is preliminary data.</text>
</comment>
<protein>
    <recommendedName>
        <fullName evidence="2">Xylanolytic transcriptional activator regulatory domain-containing protein</fullName>
    </recommendedName>
</protein>
<dbReference type="PANTHER" id="PTHR47425">
    <property type="entry name" value="FARB-RELATED"/>
    <property type="match status" value="1"/>
</dbReference>
<keyword evidence="4" id="KW-1185">Reference proteome</keyword>
<name>A0ABR4IPZ0_9EURO</name>
<organism evidence="3 4">
    <name type="scientific">Aspergillus pseudoustus</name>
    <dbReference type="NCBI Taxonomy" id="1810923"/>
    <lineage>
        <taxon>Eukaryota</taxon>
        <taxon>Fungi</taxon>
        <taxon>Dikarya</taxon>
        <taxon>Ascomycota</taxon>
        <taxon>Pezizomycotina</taxon>
        <taxon>Eurotiomycetes</taxon>
        <taxon>Eurotiomycetidae</taxon>
        <taxon>Eurotiales</taxon>
        <taxon>Aspergillaceae</taxon>
        <taxon>Aspergillus</taxon>
        <taxon>Aspergillus subgen. Nidulantes</taxon>
    </lineage>
</organism>